<feature type="compositionally biased region" description="Basic and acidic residues" evidence="5">
    <location>
        <begin position="61"/>
        <end position="70"/>
    </location>
</feature>
<evidence type="ECO:0000256" key="1">
    <source>
        <dbReference type="ARBA" id="ARBA00004496"/>
    </source>
</evidence>
<feature type="compositionally biased region" description="Low complexity" evidence="5">
    <location>
        <begin position="622"/>
        <end position="633"/>
    </location>
</feature>
<comment type="subcellular location">
    <subcellularLocation>
        <location evidence="1">Cytoplasm</location>
    </subcellularLocation>
</comment>
<feature type="compositionally biased region" description="Polar residues" evidence="5">
    <location>
        <begin position="183"/>
        <end position="197"/>
    </location>
</feature>
<feature type="compositionally biased region" description="Polar residues" evidence="5">
    <location>
        <begin position="704"/>
        <end position="719"/>
    </location>
</feature>
<feature type="region of interest" description="Disordered" evidence="5">
    <location>
        <begin position="3443"/>
        <end position="3588"/>
    </location>
</feature>
<feature type="compositionally biased region" description="Low complexity" evidence="5">
    <location>
        <begin position="1066"/>
        <end position="1103"/>
    </location>
</feature>
<evidence type="ECO:0000256" key="2">
    <source>
        <dbReference type="ARBA" id="ARBA00022490"/>
    </source>
</evidence>
<dbReference type="CDD" id="cd23767">
    <property type="entry name" value="IQCD"/>
    <property type="match status" value="1"/>
</dbReference>
<dbReference type="GO" id="GO:0005516">
    <property type="term" value="F:calmodulin binding"/>
    <property type="evidence" value="ECO:0007669"/>
    <property type="project" value="UniProtKB-KW"/>
</dbReference>
<feature type="region of interest" description="Disordered" evidence="5">
    <location>
        <begin position="360"/>
        <end position="388"/>
    </location>
</feature>
<keyword evidence="2" id="KW-0963">Cytoplasm</keyword>
<dbReference type="SMART" id="SM00015">
    <property type="entry name" value="IQ"/>
    <property type="match status" value="54"/>
</dbReference>
<feature type="region of interest" description="Disordered" evidence="5">
    <location>
        <begin position="3257"/>
        <end position="3282"/>
    </location>
</feature>
<feature type="compositionally biased region" description="Low complexity" evidence="5">
    <location>
        <begin position="674"/>
        <end position="687"/>
    </location>
</feature>
<feature type="compositionally biased region" description="Basic and acidic residues" evidence="5">
    <location>
        <begin position="721"/>
        <end position="732"/>
    </location>
</feature>
<keyword evidence="7" id="KW-1185">Reference proteome</keyword>
<feature type="compositionally biased region" description="Polar residues" evidence="5">
    <location>
        <begin position="828"/>
        <end position="838"/>
    </location>
</feature>
<feature type="compositionally biased region" description="Low complexity" evidence="5">
    <location>
        <begin position="746"/>
        <end position="766"/>
    </location>
</feature>
<feature type="compositionally biased region" description="Basic and acidic residues" evidence="5">
    <location>
        <begin position="3325"/>
        <end position="3340"/>
    </location>
</feature>
<feature type="compositionally biased region" description="Polar residues" evidence="5">
    <location>
        <begin position="117"/>
        <end position="128"/>
    </location>
</feature>
<dbReference type="GO" id="GO:0000278">
    <property type="term" value="P:mitotic cell cycle"/>
    <property type="evidence" value="ECO:0007669"/>
    <property type="project" value="TreeGrafter"/>
</dbReference>
<dbReference type="InterPro" id="IPR027417">
    <property type="entry name" value="P-loop_NTPase"/>
</dbReference>
<dbReference type="Gene3D" id="1.20.5.190">
    <property type="match status" value="17"/>
</dbReference>
<reference evidence="6" key="1">
    <citation type="submission" date="2020-06" db="EMBL/GenBank/DDBJ databases">
        <authorList>
            <consortium name="Plant Systems Biology data submission"/>
        </authorList>
    </citation>
    <scope>NUCLEOTIDE SEQUENCE</scope>
    <source>
        <strain evidence="6">D6</strain>
    </source>
</reference>
<feature type="compositionally biased region" description="Pro residues" evidence="5">
    <location>
        <begin position="262"/>
        <end position="278"/>
    </location>
</feature>
<evidence type="ECO:0000313" key="7">
    <source>
        <dbReference type="Proteomes" id="UP001153069"/>
    </source>
</evidence>
<feature type="region of interest" description="Disordered" evidence="5">
    <location>
        <begin position="1"/>
        <end position="286"/>
    </location>
</feature>
<feature type="region of interest" description="Disordered" evidence="5">
    <location>
        <begin position="3301"/>
        <end position="3347"/>
    </location>
</feature>
<feature type="compositionally biased region" description="Polar residues" evidence="5">
    <location>
        <begin position="601"/>
        <end position="613"/>
    </location>
</feature>
<dbReference type="PROSITE" id="PS50096">
    <property type="entry name" value="IQ"/>
    <property type="match status" value="26"/>
</dbReference>
<feature type="compositionally biased region" description="Polar residues" evidence="5">
    <location>
        <begin position="139"/>
        <end position="154"/>
    </location>
</feature>
<keyword evidence="3" id="KW-0677">Repeat</keyword>
<feature type="compositionally biased region" description="Low complexity" evidence="5">
    <location>
        <begin position="313"/>
        <end position="323"/>
    </location>
</feature>
<dbReference type="GO" id="GO:0005737">
    <property type="term" value="C:cytoplasm"/>
    <property type="evidence" value="ECO:0007669"/>
    <property type="project" value="UniProtKB-SubCell"/>
</dbReference>
<keyword evidence="4" id="KW-0112">Calmodulin-binding</keyword>
<comment type="caution">
    <text evidence="6">The sequence shown here is derived from an EMBL/GenBank/DDBJ whole genome shotgun (WGS) entry which is preliminary data.</text>
</comment>
<dbReference type="GO" id="GO:0051295">
    <property type="term" value="P:establishment of meiotic spindle localization"/>
    <property type="evidence" value="ECO:0007669"/>
    <property type="project" value="TreeGrafter"/>
</dbReference>
<dbReference type="PANTHER" id="PTHR22706">
    <property type="entry name" value="ASSEMBLY FACTOR FOR SPINDLE MICROTUBULES"/>
    <property type="match status" value="1"/>
</dbReference>
<feature type="compositionally biased region" description="Polar residues" evidence="5">
    <location>
        <begin position="963"/>
        <end position="976"/>
    </location>
</feature>
<dbReference type="GO" id="GO:0000922">
    <property type="term" value="C:spindle pole"/>
    <property type="evidence" value="ECO:0007669"/>
    <property type="project" value="TreeGrafter"/>
</dbReference>
<feature type="compositionally biased region" description="Basic and acidic residues" evidence="5">
    <location>
        <begin position="3578"/>
        <end position="3588"/>
    </location>
</feature>
<dbReference type="EMBL" id="CAICTM010000673">
    <property type="protein sequence ID" value="CAB9514784.1"/>
    <property type="molecule type" value="Genomic_DNA"/>
</dbReference>
<feature type="region of interest" description="Disordered" evidence="5">
    <location>
        <begin position="953"/>
        <end position="998"/>
    </location>
</feature>
<evidence type="ECO:0000313" key="6">
    <source>
        <dbReference type="EMBL" id="CAB9514784.1"/>
    </source>
</evidence>
<dbReference type="InterPro" id="IPR051185">
    <property type="entry name" value="ASPM"/>
</dbReference>
<dbReference type="PANTHER" id="PTHR22706:SF1">
    <property type="entry name" value="ASSEMBLY FACTOR FOR SPINDLE MICROTUBULES"/>
    <property type="match status" value="1"/>
</dbReference>
<feature type="compositionally biased region" description="Polar residues" evidence="5">
    <location>
        <begin position="876"/>
        <end position="888"/>
    </location>
</feature>
<evidence type="ECO:0000256" key="4">
    <source>
        <dbReference type="ARBA" id="ARBA00022860"/>
    </source>
</evidence>
<feature type="compositionally biased region" description="Low complexity" evidence="5">
    <location>
        <begin position="1112"/>
        <end position="1121"/>
    </location>
</feature>
<organism evidence="6 7">
    <name type="scientific">Seminavis robusta</name>
    <dbReference type="NCBI Taxonomy" id="568900"/>
    <lineage>
        <taxon>Eukaryota</taxon>
        <taxon>Sar</taxon>
        <taxon>Stramenopiles</taxon>
        <taxon>Ochrophyta</taxon>
        <taxon>Bacillariophyta</taxon>
        <taxon>Bacillariophyceae</taxon>
        <taxon>Bacillariophycidae</taxon>
        <taxon>Naviculales</taxon>
        <taxon>Naviculaceae</taxon>
        <taxon>Seminavis</taxon>
    </lineage>
</organism>
<feature type="compositionally biased region" description="Basic and acidic residues" evidence="5">
    <location>
        <begin position="453"/>
        <end position="463"/>
    </location>
</feature>
<feature type="compositionally biased region" description="Basic residues" evidence="5">
    <location>
        <begin position="3265"/>
        <end position="3274"/>
    </location>
</feature>
<gene>
    <name evidence="6" type="ORF">SEMRO_674_G185350.1</name>
</gene>
<feature type="compositionally biased region" description="Low complexity" evidence="5">
    <location>
        <begin position="21"/>
        <end position="38"/>
    </location>
</feature>
<accession>A0A9N8E8T2</accession>
<feature type="compositionally biased region" description="Low complexity" evidence="5">
    <location>
        <begin position="3464"/>
        <end position="3548"/>
    </location>
</feature>
<dbReference type="InterPro" id="IPR000048">
    <property type="entry name" value="IQ_motif_EF-hand-BS"/>
</dbReference>
<dbReference type="Pfam" id="PF00612">
    <property type="entry name" value="IQ"/>
    <property type="match status" value="21"/>
</dbReference>
<feature type="region of interest" description="Disordered" evidence="5">
    <location>
        <begin position="414"/>
        <end position="941"/>
    </location>
</feature>
<dbReference type="Proteomes" id="UP001153069">
    <property type="component" value="Unassembled WGS sequence"/>
</dbReference>
<feature type="compositionally biased region" description="Polar residues" evidence="5">
    <location>
        <begin position="162"/>
        <end position="174"/>
    </location>
</feature>
<feature type="compositionally biased region" description="Polar residues" evidence="5">
    <location>
        <begin position="360"/>
        <end position="369"/>
    </location>
</feature>
<feature type="compositionally biased region" description="Polar residues" evidence="5">
    <location>
        <begin position="208"/>
        <end position="223"/>
    </location>
</feature>
<dbReference type="SUPFAM" id="SSF52540">
    <property type="entry name" value="P-loop containing nucleoside triphosphate hydrolases"/>
    <property type="match status" value="4"/>
</dbReference>
<protein>
    <submittedName>
        <fullName evidence="6">Asp (Abnormal spindle) homolog, microcephaly associated (Drosophila)</fullName>
    </submittedName>
</protein>
<proteinExistence type="predicted"/>
<sequence length="3588" mass="413299">MVRRGIFTISPSAKKNKESPSRNNNNNNNNSNNKQSNKGRQNLTSNVRPPDWKHHHQHSQHRWEDDKQEMVSDDSVPPAPPDQKSTDSKSRNSGKGWNKQQQQQQQQPPMARVKVSTKANSPAHSTATWDPMTEIPKGSVQQNPFLAKNSSSSSKLDENNRPVMSQAQALSVTQERAKRLQAMESQMSGQQQQTPTPSKRGPRGFFGRSNSKSMSIANESPKSIYSAIDDKQGKKKKGLLKSFFGGGSKHSKHHKLQQQQQPPQPPQRVPSSPQPPSSPIVLEMESPATFTVGDVIDSPGRLSVNKMKERFETTSSQASQSTSRNSKNKSKPLITTKLSESNPEAFESSLLELATIDQPAQQKTPTYFSNHHHRPRRESAEDDCDDTTVSNLTNPTYFQTLDPKSWATMTMEEVAQQHHIPKSPSTPDPKIQKIDEEGPSSPDMGDFFMADKASMDSWEKNDTFSDPFFAKSSNKKKPFPKSSEELFGGASTDDDATALFGKDTAFPTFEDEMKTDDFQTMAKPDGMDTTPSRPPRPAAAQPMSPKVTSPTPEARGRVPTTESPSTKLTRQTLRSMSPSARRKLRSRSPSNVPSVKPLPPTTNVVQQAKAQFESNKKPPAPSSLVSPSSTMKKAPTTVPHKESVTSPAPEEGKASQPGNVRSVRRNRSIRKSMSNRSITRQVSSSSTSKDEEPEVEHKAPNRAAETNNRTSANQQNTYNARKRDQEIEDKLAKAKAVVKKSENRLRSSSRNSRVTSSPARSISASSKQAQKHQVKHKETEDNAVPSKAIASGSHNPRTASAPVRRISANKLPNHQGAQEVEEKAADGGNQNPRTTSSPARRLASSKLPQRYQAKYKKEARTNTADAQEAPKKKNSPALTINESNSDDVSTLHVLATSPTRRTRPKPKPETRVNIGNSSTFSKKKWTSAAHRSTVAASRNSAAALPVATTYPGTRSATVKKTKVGLTSSSESANTVSREVADSGFEAKPTGHTSRISSRAKQAMRFKNRSPPLPSTSQIMNVVTSGDQLLQATTEPKKELPKASNITSERDQRKYNIQSTEHAKQPSHVVLTSDSTSVTSTISGSTGQRQKPTQATTKQQARPKNFQIDTALSISKSSSKGSGSSGDEDSLRAGIFSVGKQQEPSRRLTELRQVLHRPRVHNRGRTPKNTGPMKSVFDFYDEKKVADPVARAGLRLLSGSVVPIQAAVRRFLVGRRLLTQWWAALVIQSRYRAYAQEMRYESQRYCAIQIQRVVRGMLVWQRLCLEDYCATEIQRIVRGHQASMKCYAVIYSVTVVQAHWRRRQAQREANRRYLSLIYIQAWARGTMWRQTLELQHLCATEIQRHVRGHQATMQVYEEIYRITVIQTFVRRKQAVALMDRMRKERDHWASVTIQRYVRGHLAMLFAYEEIYRITVIQNFVRRKQAVALIDRMRKERDHWASVTIQRYVRGHLAMLFAYEEIYKIIAVQSFVRQRQAVAFVNRIKQERKQRACVTIQRHVRGYLAVLYVYEEIYKVMIVQNLVRRRRAIQLASKRMNALILIQSQWRMYQVQSSLMEQTFAAVEIQRIVRGYLSTMVVYEDIYKITVVQNCWRAVKARRQAMVRRRLALLVGTAARGYIARKDYQFKRQKAIIIQSAWRSFYCRLLYQFKLIDIIVLQSLWRRRSASKFVRKKRSDLFHQKRVNAATMIQSQWRSFSAALSYLLFLSNVITVQSVVRRWLDIRRVTAYKTEYSLRLQRMARGFIARSQASARMYLIVSLQSLTRGLLQKRKYLHMRAVRRETGAIAIQKTWRGFVCRADYMFTIADVVIVQSLARKWRATLNVNQLREERQHQLEVKSATMIQAQWKSFSAAMAYLLYLSNVITVQTVARRWFGTRHVTAYKTEYSLRLQRVARGFIARRQASTRMYLIVSLQSRTRGLLQKRKYLHVRAVHREKAAIAIQKIWRGFVCRADYMFTIADVVIVQSMARKWRAILKVTRLREERQHQLEVKSATKIQSQWRSFNATMTYLLYLSNVIIVQSVARRWSGIRQVGAYRTAYATRLQRVARGFLGRTNARRKMKAVVSLQSFIRGFHQQKQYRQLQQQRRENAAIVLQAAWRSFVSRTDYMFAVADIVIVQTLVRRWSAKRYAQRRLEELKLWAAGIIQVRWKLHKSHMAFRLLLQQNKSARIIQAGWRMYWDWSSFMISYQSMVLIQAAVRGFLVRCKFSESIWNVSLLQARARGFLGRQKAAGLKMASHQIRLAAKISEEESSAATALQSRFRSFVARDVYVKYVSARMIQAAHRGHTALIRYRGERQRLREFDSSCCIQSHWRKYKAHVAYLKQRQLFRAATKIQAAWRGFLEYTDYMFIICDLIRFQSLVRCFIQRKRYLKMRADLHCRSATALQTMWRRFHARTVYQETMEEILISQAYVRGWIARKRFGTEVRLKREQEAASALRIQQQWRLKSATSMLKKHRCARSIQNCWRMCRAERELETLLLEYVAAARIQAAWRGFLAFTNYLFTISDIIRVQSLARRRNARREFLALHDAMAQSAATKLQTQWRCFFARKKFVHAKTSEAARKIQLAWRSYKARELLVLMMGEFVAASLIQAAWRGHKTRHKYRMDLAEVIKVQTLIRGFIARRRFKQERCHKSVVVLQSVFRACLTCKQYRRNKTNIVVVQALARRLISKRLKQDLQHNKNIKCAMVLQRNWRRRKCECEYHHTQTDIITVQSIIRRRLAQLKYEAFMSERRDQAAIVLQKTWRGFSAYAAFVVAMCDVIAIQSCVRRLIAKRELNRLRCTRDMNSALSIQKTWRMYFCKTNYDFIITDVIRVQSQARKYIAAKEFAIRRREREHKCATVIQKSWRAFYCMTNYDFVHADVIKAQSQVRSYLAKQEFSKRLQVQRAASACLIQKIWRGYFATLYYELVRSDIIRLQRYWRNVLRKMEREQAELERRNASSITIQRTWRGYLIYTTYAILYSDVVKVQSLARALIARQVCKARRSERQNGAATIIQCTFRGWTERKYTAEKKGSIVTIQRCWRGYKERLGLFIAWEKHVAQINHAATQVQKTWRGYQLQQQHLYTVGSVIQIQSLFRRYLARSLQEQRQLAAIQIQAAQRRLSCRMKVLKHLANLLAHSVRNNPAPPAALTIQCAWRNMRLQKRIHCRMLEMRAIRELAAIRISSFFMMVHGVRVVEKMRVLEAKQEAATTIQLWYRVASRVRNRRRARAGRKILKFLKLVKEEVDRAVRAEVKKRKFRNKMRNRTKEFDDEMLETAWLKVDETEPRRQPSRKSRSTIHRSNSISSDLSFDDDEAYAMMEASVRSSRTYSHSHRRGGDDGSVHGSVHPGDYERSEDPYHFDKYGPPRVTRSGSMRYDEEVLVARHPPPIGRRSNPPLPPPVAVMPRYPNHNDYYVISANDYYDMAPAPSAYRLPPPRMKRFSHQQIEQDLSLEEAYLDMEINEAKERRMADKLMKQQQKRSRSRSRNRSSSSSASVKSSGGSSVRSSSRARSGSHQPSSTRSSSKLRSSSTVRSSSTARSVSHSHSSHVRSSSAVRGGSRSSSSVRGGSSRPRGGGSEYHGSIPRDRDGSRRGSRSHAAPLRMDDRRRGDGM</sequence>
<feature type="compositionally biased region" description="Polar residues" evidence="5">
    <location>
        <begin position="560"/>
        <end position="578"/>
    </location>
</feature>
<name>A0A9N8E8T2_9STRA</name>
<evidence type="ECO:0000256" key="5">
    <source>
        <dbReference type="SAM" id="MobiDB-lite"/>
    </source>
</evidence>
<dbReference type="GO" id="GO:0007051">
    <property type="term" value="P:spindle organization"/>
    <property type="evidence" value="ECO:0007669"/>
    <property type="project" value="TreeGrafter"/>
</dbReference>
<feature type="region of interest" description="Disordered" evidence="5">
    <location>
        <begin position="310"/>
        <end position="343"/>
    </location>
</feature>
<feature type="region of interest" description="Disordered" evidence="5">
    <location>
        <begin position="1031"/>
        <end position="1130"/>
    </location>
</feature>
<dbReference type="OrthoDB" id="2148418at2759"/>
<evidence type="ECO:0000256" key="3">
    <source>
        <dbReference type="ARBA" id="ARBA00022737"/>
    </source>
</evidence>
<feature type="compositionally biased region" description="Basic residues" evidence="5">
    <location>
        <begin position="3453"/>
        <end position="3463"/>
    </location>
</feature>